<organism evidence="3 4">
    <name type="scientific">Paramecium primaurelia</name>
    <dbReference type="NCBI Taxonomy" id="5886"/>
    <lineage>
        <taxon>Eukaryota</taxon>
        <taxon>Sar</taxon>
        <taxon>Alveolata</taxon>
        <taxon>Ciliophora</taxon>
        <taxon>Intramacronucleata</taxon>
        <taxon>Oligohymenophorea</taxon>
        <taxon>Peniculida</taxon>
        <taxon>Parameciidae</taxon>
        <taxon>Paramecium</taxon>
    </lineage>
</organism>
<keyword evidence="1" id="KW-0732">Signal</keyword>
<dbReference type="CDD" id="cd02972">
    <property type="entry name" value="DsbA_family"/>
    <property type="match status" value="1"/>
</dbReference>
<evidence type="ECO:0000313" key="3">
    <source>
        <dbReference type="EMBL" id="CAD8043719.1"/>
    </source>
</evidence>
<dbReference type="EMBL" id="CAJJDM010000002">
    <property type="protein sequence ID" value="CAD8043719.1"/>
    <property type="molecule type" value="Genomic_DNA"/>
</dbReference>
<comment type="caution">
    <text evidence="3">The sequence shown here is derived from an EMBL/GenBank/DDBJ whole genome shotgun (WGS) entry which is preliminary data.</text>
</comment>
<dbReference type="Pfam" id="PF13462">
    <property type="entry name" value="Thioredoxin_4"/>
    <property type="match status" value="1"/>
</dbReference>
<feature type="domain" description="Thioredoxin-like fold" evidence="2">
    <location>
        <begin position="29"/>
        <end position="196"/>
    </location>
</feature>
<dbReference type="PANTHER" id="PTHR33875">
    <property type="entry name" value="OS09G0542200 PROTEIN"/>
    <property type="match status" value="1"/>
</dbReference>
<evidence type="ECO:0000259" key="2">
    <source>
        <dbReference type="Pfam" id="PF13462"/>
    </source>
</evidence>
<protein>
    <recommendedName>
        <fullName evidence="2">Thioredoxin-like fold domain-containing protein</fullName>
    </recommendedName>
</protein>
<dbReference type="InterPro" id="IPR012336">
    <property type="entry name" value="Thioredoxin-like_fold"/>
</dbReference>
<sequence length="214" mass="24537">MTKVFVLITLFLGICLGSQYTPIPKIPDGLIIGDNPNLVIEAYYDIFCPGSRESYNIFKTVIESLQKDSFTFIIHQFPLPYHKNAFSASAGYKYIWKTISSEAAYKFEGLMLNNLEQFTDLATLNLKQSEVNQKIIDLVKTQLPQYQINYDELLNSMKPGTPENIETRYSWKYGTSRSVSGTPTIFVNGVLFDKGEELSAQQWIQYIQNRKQQN</sequence>
<gene>
    <name evidence="3" type="ORF">PPRIM_AZ9-3.1.T0050373</name>
</gene>
<feature type="signal peptide" evidence="1">
    <location>
        <begin position="1"/>
        <end position="17"/>
    </location>
</feature>
<dbReference type="OMA" id="GVQLESY"/>
<accession>A0A8S1JQ93</accession>
<name>A0A8S1JQ93_PARPR</name>
<evidence type="ECO:0000313" key="4">
    <source>
        <dbReference type="Proteomes" id="UP000688137"/>
    </source>
</evidence>
<keyword evidence="4" id="KW-1185">Reference proteome</keyword>
<proteinExistence type="predicted"/>
<evidence type="ECO:0000256" key="1">
    <source>
        <dbReference type="SAM" id="SignalP"/>
    </source>
</evidence>
<reference evidence="3" key="1">
    <citation type="submission" date="2021-01" db="EMBL/GenBank/DDBJ databases">
        <authorList>
            <consortium name="Genoscope - CEA"/>
            <person name="William W."/>
        </authorList>
    </citation>
    <scope>NUCLEOTIDE SEQUENCE</scope>
</reference>
<dbReference type="Proteomes" id="UP000688137">
    <property type="component" value="Unassembled WGS sequence"/>
</dbReference>
<dbReference type="PANTHER" id="PTHR33875:SF2">
    <property type="entry name" value="ACR183CP"/>
    <property type="match status" value="1"/>
</dbReference>
<dbReference type="AlphaFoldDB" id="A0A8S1JQ93"/>
<feature type="chain" id="PRO_5035791546" description="Thioredoxin-like fold domain-containing protein" evidence="1">
    <location>
        <begin position="18"/>
        <end position="214"/>
    </location>
</feature>